<keyword evidence="2" id="KW-1185">Reference proteome</keyword>
<proteinExistence type="predicted"/>
<organism evidence="1 2">
    <name type="scientific">Persea americana</name>
    <name type="common">Avocado</name>
    <dbReference type="NCBI Taxonomy" id="3435"/>
    <lineage>
        <taxon>Eukaryota</taxon>
        <taxon>Viridiplantae</taxon>
        <taxon>Streptophyta</taxon>
        <taxon>Embryophyta</taxon>
        <taxon>Tracheophyta</taxon>
        <taxon>Spermatophyta</taxon>
        <taxon>Magnoliopsida</taxon>
        <taxon>Magnoliidae</taxon>
        <taxon>Laurales</taxon>
        <taxon>Lauraceae</taxon>
        <taxon>Persea</taxon>
    </lineage>
</organism>
<evidence type="ECO:0000313" key="2">
    <source>
        <dbReference type="Proteomes" id="UP001234297"/>
    </source>
</evidence>
<comment type="caution">
    <text evidence="1">The sequence shown here is derived from an EMBL/GenBank/DDBJ whole genome shotgun (WGS) entry which is preliminary data.</text>
</comment>
<name>A0ACC2M2U2_PERAE</name>
<gene>
    <name evidence="1" type="ORF">MRB53_016691</name>
</gene>
<protein>
    <submittedName>
        <fullName evidence="1">Uncharacterized protein</fullName>
    </submittedName>
</protein>
<sequence length="674" mass="75690">MGQSSMKLSPGLRKKAFDFGVSRDSTRAGSGRYYSLTNAERSWLFNIRVGTMVYRRHLFVDIQSYVPSRFAMQLCFSQGVVGAPLSKVKRFGGLRDGRNAWAFYSAEDTTAMISYPELPTFQTAGFTKWFVQSLSVYWRLSKKELDVKSSRKGLGKSDGVRREEVLAFLSGEKHRTGFLEDHDVIRLGAVQQIPGEVLEHLAEEEAEVAAWIQAERAKASMESTGKSRPSSEDSGERPDFDGGAGTSSNSSRRSKRRRGQRRSQRRHESSPDLEIPSTIVEEASGDDDEPPEKRSREEETIDDEDDGSIMPEVPADEAVTDPIAAFEEEPRDSEVDPESPPADLPEDSNNFEPSMDATFDDASDELMEAESIPPVVEEGYEVTGEVPLSFSKSEQGVPAADPGVGASSTSFDEAEASPPTDIPSSTAPFARKLLKRVLSSWVETLSYGHLEAGFGMVKHVLDILDDSEEVGLDITDARAFVDEVITLGNKWNETKSFPNDDFFNEMFLKPSSEVKSELNEISWTRKQLVRERNATELAIIELTQDQHHLDREVTKTRQRLELLEEQAAAKWATTLKARDRERTLIRQVKEAESNLRRKTQEYEQWQIPWEELPRAEDGSRRPTAFYGKILKKCGLEALEAKAKNLLEELSLWPKTMSVTPPIVKPGFMREIRAN</sequence>
<reference evidence="1 2" key="1">
    <citation type="journal article" date="2022" name="Hortic Res">
        <title>A haplotype resolved chromosomal level avocado genome allows analysis of novel avocado genes.</title>
        <authorList>
            <person name="Nath O."/>
            <person name="Fletcher S.J."/>
            <person name="Hayward A."/>
            <person name="Shaw L.M."/>
            <person name="Masouleh A.K."/>
            <person name="Furtado A."/>
            <person name="Henry R.J."/>
            <person name="Mitter N."/>
        </authorList>
    </citation>
    <scope>NUCLEOTIDE SEQUENCE [LARGE SCALE GENOMIC DNA]</scope>
    <source>
        <strain evidence="2">cv. Hass</strain>
    </source>
</reference>
<dbReference type="Proteomes" id="UP001234297">
    <property type="component" value="Chromosome 5"/>
</dbReference>
<accession>A0ACC2M2U2</accession>
<evidence type="ECO:0000313" key="1">
    <source>
        <dbReference type="EMBL" id="KAJ8639997.1"/>
    </source>
</evidence>
<dbReference type="EMBL" id="CM056813">
    <property type="protein sequence ID" value="KAJ8639997.1"/>
    <property type="molecule type" value="Genomic_DNA"/>
</dbReference>